<sequence>MSTRDFIEKDYYAALGVSQKADAAEIKKAYRKLARDLHPDKNPGNTDAEARFKDVSEAYDVLSDPKRRGEYDDARRLFGGGGAGARAGFPGGFPGAGGGQPFDLGDLFGQAAGGAGARAGGLGDLFGGLFGGGGGAAPGSARARSQAASGPARGQDVETEATLSFEESVLGVTVPLRMQSPGTCPTCTGTGARPGTSPHTCEVCGGAGVTSRSQGAFAFSEPCRACRGTGQVVDDPCPTCHGDGVTTQTRTITVRIPSGVKDGQRIRLAGKGAPGRRGGPAGDLFVVVHVSDHDLFGRKGDDLTLTVPITFPEAVLGTTLTVPTLDANVTLKVPAGTASGRTLRVRGRGVPGRGRNGDLLVTVEVAVPQRLSAEAERAVKTLDAELGDPRPQITAAAQARSTGPGSVR</sequence>
<evidence type="ECO:0000256" key="12">
    <source>
        <dbReference type="PROSITE-ProRule" id="PRU00546"/>
    </source>
</evidence>
<dbReference type="GO" id="GO:0006260">
    <property type="term" value="P:DNA replication"/>
    <property type="evidence" value="ECO:0007669"/>
    <property type="project" value="UniProtKB-KW"/>
</dbReference>
<comment type="domain">
    <text evidence="11">The J domain is necessary and sufficient to stimulate DnaK ATPase activity. Zinc center 1 plays an important role in the autonomous, DnaK-independent chaperone activity of DnaJ. Zinc center 2 is essential for interaction with DnaK and for DnaJ activity.</text>
</comment>
<dbReference type="InterPro" id="IPR008971">
    <property type="entry name" value="HSP40/DnaJ_pept-bd"/>
</dbReference>
<dbReference type="PANTHER" id="PTHR43096:SF54">
    <property type="entry name" value="CHAPERONE PROTEIN DNAJ 1"/>
    <property type="match status" value="1"/>
</dbReference>
<evidence type="ECO:0000256" key="5">
    <source>
        <dbReference type="ARBA" id="ARBA00022771"/>
    </source>
</evidence>
<evidence type="ECO:0000256" key="10">
    <source>
        <dbReference type="ARBA" id="ARBA00067609"/>
    </source>
</evidence>
<dbReference type="GO" id="GO:0031072">
    <property type="term" value="F:heat shock protein binding"/>
    <property type="evidence" value="ECO:0007669"/>
    <property type="project" value="InterPro"/>
</dbReference>
<feature type="repeat" description="CXXCXGXG motif" evidence="11">
    <location>
        <begin position="223"/>
        <end position="230"/>
    </location>
</feature>
<evidence type="ECO:0000259" key="15">
    <source>
        <dbReference type="PROSITE" id="PS51188"/>
    </source>
</evidence>
<feature type="domain" description="CR-type" evidence="15">
    <location>
        <begin position="171"/>
        <end position="249"/>
    </location>
</feature>
<dbReference type="EMBL" id="FPBA01000005">
    <property type="protein sequence ID" value="SFT61675.1"/>
    <property type="molecule type" value="Genomic_DNA"/>
</dbReference>
<evidence type="ECO:0000313" key="17">
    <source>
        <dbReference type="Proteomes" id="UP000199546"/>
    </source>
</evidence>
<dbReference type="PANTHER" id="PTHR43096">
    <property type="entry name" value="DNAJ HOMOLOG 1, MITOCHONDRIAL-RELATED"/>
    <property type="match status" value="1"/>
</dbReference>
<feature type="region of interest" description="Disordered" evidence="13">
    <location>
        <begin position="383"/>
        <end position="408"/>
    </location>
</feature>
<evidence type="ECO:0000256" key="3">
    <source>
        <dbReference type="ARBA" id="ARBA00022723"/>
    </source>
</evidence>
<dbReference type="STRING" id="1296565.SAMN05660657_01909"/>
<evidence type="ECO:0000256" key="2">
    <source>
        <dbReference type="ARBA" id="ARBA00022705"/>
    </source>
</evidence>
<dbReference type="GO" id="GO:0051082">
    <property type="term" value="F:unfolded protein binding"/>
    <property type="evidence" value="ECO:0007669"/>
    <property type="project" value="UniProtKB-UniRule"/>
</dbReference>
<dbReference type="Gene3D" id="2.10.230.10">
    <property type="entry name" value="Heat shock protein DnaJ, cysteine-rich domain"/>
    <property type="match status" value="1"/>
</dbReference>
<keyword evidence="1 11" id="KW-0963">Cytoplasm</keyword>
<dbReference type="InterPro" id="IPR036410">
    <property type="entry name" value="HSP_DnaJ_Cys-rich_dom_sf"/>
</dbReference>
<dbReference type="CDD" id="cd10747">
    <property type="entry name" value="DnaJ_C"/>
    <property type="match status" value="1"/>
</dbReference>
<dbReference type="PRINTS" id="PR00625">
    <property type="entry name" value="JDOMAIN"/>
</dbReference>
<feature type="zinc finger region" description="CR-type" evidence="12">
    <location>
        <begin position="171"/>
        <end position="249"/>
    </location>
</feature>
<dbReference type="InterPro" id="IPR001305">
    <property type="entry name" value="HSP_DnaJ_Cys-rich_dom"/>
</dbReference>
<dbReference type="GO" id="GO:0005524">
    <property type="term" value="F:ATP binding"/>
    <property type="evidence" value="ECO:0007669"/>
    <property type="project" value="InterPro"/>
</dbReference>
<proteinExistence type="inferred from homology"/>
<evidence type="ECO:0000256" key="8">
    <source>
        <dbReference type="ARBA" id="ARBA00023186"/>
    </source>
</evidence>
<feature type="region of interest" description="Disordered" evidence="13">
    <location>
        <begin position="136"/>
        <end position="155"/>
    </location>
</feature>
<dbReference type="NCBIfam" id="NF008035">
    <property type="entry name" value="PRK10767.1"/>
    <property type="match status" value="1"/>
</dbReference>
<comment type="cofactor">
    <cofactor evidence="11">
        <name>Zn(2+)</name>
        <dbReference type="ChEBI" id="CHEBI:29105"/>
    </cofactor>
    <text evidence="11">Binds 2 Zn(2+) ions per monomer.</text>
</comment>
<accession>A0A1I6ZGE5</accession>
<dbReference type="FunFam" id="2.10.230.10:FF:000002">
    <property type="entry name" value="Molecular chaperone DnaJ"/>
    <property type="match status" value="1"/>
</dbReference>
<dbReference type="Gene3D" id="2.60.260.20">
    <property type="entry name" value="Urease metallochaperone UreE, N-terminal domain"/>
    <property type="match status" value="2"/>
</dbReference>
<feature type="binding site" evidence="11">
    <location>
        <position position="237"/>
    </location>
    <ligand>
        <name>Zn(2+)</name>
        <dbReference type="ChEBI" id="CHEBI:29105"/>
        <label>1</label>
    </ligand>
</feature>
<dbReference type="Proteomes" id="UP000199546">
    <property type="component" value="Unassembled WGS sequence"/>
</dbReference>
<dbReference type="Pfam" id="PF00226">
    <property type="entry name" value="DnaJ"/>
    <property type="match status" value="1"/>
</dbReference>
<feature type="repeat" description="CXXCXGXG motif" evidence="11">
    <location>
        <begin position="237"/>
        <end position="244"/>
    </location>
</feature>
<feature type="binding site" evidence="11">
    <location>
        <position position="226"/>
    </location>
    <ligand>
        <name>Zn(2+)</name>
        <dbReference type="ChEBI" id="CHEBI:29105"/>
        <label>2</label>
    </ligand>
</feature>
<keyword evidence="4 11" id="KW-0677">Repeat</keyword>
<keyword evidence="3 11" id="KW-0479">Metal-binding</keyword>
<keyword evidence="7 11" id="KW-0346">Stress response</keyword>
<dbReference type="HAMAP" id="MF_01152">
    <property type="entry name" value="DnaJ"/>
    <property type="match status" value="1"/>
</dbReference>
<evidence type="ECO:0000259" key="14">
    <source>
        <dbReference type="PROSITE" id="PS50076"/>
    </source>
</evidence>
<evidence type="ECO:0000256" key="11">
    <source>
        <dbReference type="HAMAP-Rule" id="MF_01152"/>
    </source>
</evidence>
<keyword evidence="8 11" id="KW-0143">Chaperone</keyword>
<gene>
    <name evidence="11" type="primary">dnaJ</name>
    <name evidence="16" type="ORF">SAMN05660657_01909</name>
</gene>
<organism evidence="16 17">
    <name type="scientific">Geodermatophilus amargosae</name>
    <dbReference type="NCBI Taxonomy" id="1296565"/>
    <lineage>
        <taxon>Bacteria</taxon>
        <taxon>Bacillati</taxon>
        <taxon>Actinomycetota</taxon>
        <taxon>Actinomycetes</taxon>
        <taxon>Geodermatophilales</taxon>
        <taxon>Geodermatophilaceae</taxon>
        <taxon>Geodermatophilus</taxon>
    </lineage>
</organism>
<dbReference type="CDD" id="cd10719">
    <property type="entry name" value="DnaJ_zf"/>
    <property type="match status" value="1"/>
</dbReference>
<reference evidence="17" key="1">
    <citation type="submission" date="2016-10" db="EMBL/GenBank/DDBJ databases">
        <authorList>
            <person name="Varghese N."/>
            <person name="Submissions S."/>
        </authorList>
    </citation>
    <scope>NUCLEOTIDE SEQUENCE [LARGE SCALE GENOMIC DNA]</scope>
    <source>
        <strain evidence="17">DSM 46136</strain>
    </source>
</reference>
<dbReference type="PROSITE" id="PS50076">
    <property type="entry name" value="DNAJ_2"/>
    <property type="match status" value="1"/>
</dbReference>
<dbReference type="InterPro" id="IPR018253">
    <property type="entry name" value="DnaJ_domain_CS"/>
</dbReference>
<feature type="binding site" evidence="11">
    <location>
        <position position="187"/>
    </location>
    <ligand>
        <name>Zn(2+)</name>
        <dbReference type="ChEBI" id="CHEBI:29105"/>
        <label>1</label>
    </ligand>
</feature>
<dbReference type="InterPro" id="IPR036869">
    <property type="entry name" value="J_dom_sf"/>
</dbReference>
<dbReference type="CDD" id="cd06257">
    <property type="entry name" value="DnaJ"/>
    <property type="match status" value="1"/>
</dbReference>
<evidence type="ECO:0000313" key="16">
    <source>
        <dbReference type="EMBL" id="SFT61675.1"/>
    </source>
</evidence>
<comment type="subunit">
    <text evidence="11">Homodimer.</text>
</comment>
<keyword evidence="6 11" id="KW-0862">Zinc</keyword>
<comment type="function">
    <text evidence="11">Participates actively in the response to hyperosmotic and heat shock by preventing the aggregation of stress-denatured proteins and by disaggregating proteins, also in an autonomous, DnaK-independent fashion. Unfolded proteins bind initially to DnaJ; upon interaction with the DnaJ-bound protein, DnaK hydrolyzes its bound ATP, resulting in the formation of a stable complex. GrpE releases ADP from DnaK; ATP binding to DnaK triggers the release of the substrate protein, thus completing the reaction cycle. Several rounds of ATP-dependent interactions between DnaJ, DnaK and GrpE are required for fully efficient folding. Also involved, together with DnaK and GrpE, in the DNA replication of plasmids through activation of initiation proteins.</text>
</comment>
<dbReference type="SMART" id="SM00271">
    <property type="entry name" value="DnaJ"/>
    <property type="match status" value="1"/>
</dbReference>
<dbReference type="SUPFAM" id="SSF46565">
    <property type="entry name" value="Chaperone J-domain"/>
    <property type="match status" value="1"/>
</dbReference>
<evidence type="ECO:0000256" key="9">
    <source>
        <dbReference type="ARBA" id="ARBA00061004"/>
    </source>
</evidence>
<dbReference type="SUPFAM" id="SSF57938">
    <property type="entry name" value="DnaJ/Hsp40 cysteine-rich domain"/>
    <property type="match status" value="1"/>
</dbReference>
<keyword evidence="17" id="KW-1185">Reference proteome</keyword>
<feature type="binding site" evidence="11">
    <location>
        <position position="223"/>
    </location>
    <ligand>
        <name>Zn(2+)</name>
        <dbReference type="ChEBI" id="CHEBI:29105"/>
        <label>2</label>
    </ligand>
</feature>
<dbReference type="GO" id="GO:0008270">
    <property type="term" value="F:zinc ion binding"/>
    <property type="evidence" value="ECO:0007669"/>
    <property type="project" value="UniProtKB-UniRule"/>
</dbReference>
<dbReference type="OrthoDB" id="9779889at2"/>
<dbReference type="PROSITE" id="PS00636">
    <property type="entry name" value="DNAJ_1"/>
    <property type="match status" value="1"/>
</dbReference>
<dbReference type="GO" id="GO:0009408">
    <property type="term" value="P:response to heat"/>
    <property type="evidence" value="ECO:0007669"/>
    <property type="project" value="InterPro"/>
</dbReference>
<dbReference type="Pfam" id="PF00684">
    <property type="entry name" value="DnaJ_CXXCXGXG"/>
    <property type="match status" value="1"/>
</dbReference>
<evidence type="ECO:0000256" key="4">
    <source>
        <dbReference type="ARBA" id="ARBA00022737"/>
    </source>
</evidence>
<dbReference type="InterPro" id="IPR002939">
    <property type="entry name" value="DnaJ_C"/>
</dbReference>
<evidence type="ECO:0000256" key="13">
    <source>
        <dbReference type="SAM" id="MobiDB-lite"/>
    </source>
</evidence>
<protein>
    <recommendedName>
        <fullName evidence="10 11">Chaperone protein DnaJ</fullName>
    </recommendedName>
</protein>
<feature type="binding site" evidence="11">
    <location>
        <position position="240"/>
    </location>
    <ligand>
        <name>Zn(2+)</name>
        <dbReference type="ChEBI" id="CHEBI:29105"/>
        <label>1</label>
    </ligand>
</feature>
<name>A0A1I6ZGE5_9ACTN</name>
<dbReference type="GO" id="GO:0042026">
    <property type="term" value="P:protein refolding"/>
    <property type="evidence" value="ECO:0007669"/>
    <property type="project" value="TreeGrafter"/>
</dbReference>
<dbReference type="InterPro" id="IPR001623">
    <property type="entry name" value="DnaJ_domain"/>
</dbReference>
<dbReference type="NCBIfam" id="TIGR02349">
    <property type="entry name" value="DnaJ_bact"/>
    <property type="match status" value="1"/>
</dbReference>
<dbReference type="Gene3D" id="1.10.287.110">
    <property type="entry name" value="DnaJ domain"/>
    <property type="match status" value="1"/>
</dbReference>
<dbReference type="PROSITE" id="PS51188">
    <property type="entry name" value="ZF_CR"/>
    <property type="match status" value="1"/>
</dbReference>
<comment type="similarity">
    <text evidence="9 11">Belongs to the DnaJ family.</text>
</comment>
<feature type="binding site" evidence="11">
    <location>
        <position position="184"/>
    </location>
    <ligand>
        <name>Zn(2+)</name>
        <dbReference type="ChEBI" id="CHEBI:29105"/>
        <label>1</label>
    </ligand>
</feature>
<feature type="compositionally biased region" description="Low complexity" evidence="13">
    <location>
        <begin position="138"/>
        <end position="154"/>
    </location>
</feature>
<dbReference type="InterPro" id="IPR012724">
    <property type="entry name" value="DnaJ"/>
</dbReference>
<evidence type="ECO:0000256" key="7">
    <source>
        <dbReference type="ARBA" id="ARBA00023016"/>
    </source>
</evidence>
<evidence type="ECO:0000256" key="1">
    <source>
        <dbReference type="ARBA" id="ARBA00022490"/>
    </source>
</evidence>
<dbReference type="RefSeq" id="WP_093579165.1">
    <property type="nucleotide sequence ID" value="NZ_FPBA01000005.1"/>
</dbReference>
<feature type="repeat" description="CXXCXGXG motif" evidence="11">
    <location>
        <begin position="201"/>
        <end position="208"/>
    </location>
</feature>
<dbReference type="Pfam" id="PF01556">
    <property type="entry name" value="DnaJ_C"/>
    <property type="match status" value="1"/>
</dbReference>
<feature type="binding site" evidence="11">
    <location>
        <position position="204"/>
    </location>
    <ligand>
        <name>Zn(2+)</name>
        <dbReference type="ChEBI" id="CHEBI:29105"/>
        <label>2</label>
    </ligand>
</feature>
<dbReference type="GO" id="GO:0005737">
    <property type="term" value="C:cytoplasm"/>
    <property type="evidence" value="ECO:0007669"/>
    <property type="project" value="UniProtKB-SubCell"/>
</dbReference>
<feature type="compositionally biased region" description="Polar residues" evidence="13">
    <location>
        <begin position="399"/>
        <end position="408"/>
    </location>
</feature>
<evidence type="ECO:0000256" key="6">
    <source>
        <dbReference type="ARBA" id="ARBA00022833"/>
    </source>
</evidence>
<dbReference type="AlphaFoldDB" id="A0A1I6ZGE5"/>
<comment type="subcellular location">
    <subcellularLocation>
        <location evidence="11">Cytoplasm</location>
    </subcellularLocation>
</comment>
<keyword evidence="5 11" id="KW-0863">Zinc-finger</keyword>
<dbReference type="FunFam" id="2.60.260.20:FF:000013">
    <property type="entry name" value="DnaJ subfamily B member 11"/>
    <property type="match status" value="1"/>
</dbReference>
<keyword evidence="2 11" id="KW-0235">DNA replication</keyword>
<feature type="domain" description="J" evidence="14">
    <location>
        <begin position="10"/>
        <end position="75"/>
    </location>
</feature>
<feature type="repeat" description="CXXCXGXG motif" evidence="11">
    <location>
        <begin position="184"/>
        <end position="191"/>
    </location>
</feature>
<dbReference type="SUPFAM" id="SSF49493">
    <property type="entry name" value="HSP40/DnaJ peptide-binding domain"/>
    <property type="match status" value="2"/>
</dbReference>
<feature type="binding site" evidence="11">
    <location>
        <position position="201"/>
    </location>
    <ligand>
        <name>Zn(2+)</name>
        <dbReference type="ChEBI" id="CHEBI:29105"/>
        <label>2</label>
    </ligand>
</feature>